<evidence type="ECO:0000313" key="1">
    <source>
        <dbReference type="EMBL" id="QTI23399.1"/>
    </source>
</evidence>
<name>A0A8A6FQX3_ECOLX</name>
<dbReference type="AlphaFoldDB" id="A0A8A6FQX3"/>
<organism evidence="1">
    <name type="scientific">Escherichia coli</name>
    <dbReference type="NCBI Taxonomy" id="562"/>
    <lineage>
        <taxon>Bacteria</taxon>
        <taxon>Pseudomonadati</taxon>
        <taxon>Pseudomonadota</taxon>
        <taxon>Gammaproteobacteria</taxon>
        <taxon>Enterobacterales</taxon>
        <taxon>Enterobacteriaceae</taxon>
        <taxon>Escherichia</taxon>
    </lineage>
</organism>
<proteinExistence type="predicted"/>
<reference evidence="1" key="1">
    <citation type="submission" date="2021-01" db="EMBL/GenBank/DDBJ databases">
        <title>Characterization of fosA carrying plasmids from multidrug resistant Enterobacteriaceae food and environmental isolates.</title>
        <authorList>
            <person name="Biggel M."/>
        </authorList>
    </citation>
    <scope>NUCLEOTIDE SEQUENCE</scope>
    <source>
        <strain evidence="1">ABW_S22</strain>
        <plasmid evidence="1">unnamed</plasmid>
    </source>
</reference>
<dbReference type="RefSeq" id="WP_039505227.1">
    <property type="nucleotide sequence ID" value="NZ_CP067279.1"/>
</dbReference>
<accession>A0A8A6FQX3</accession>
<sequence length="201" mass="23337">MSFDPEINTKEKFQDLMDICKSNFQMTDDEAKCFYIMMNRNSHKRNMGNGRPEIITNGLPKTILELSKRLEVWEGIYTGNSTVGMDGYPANITMERNKALMKESDFIDIFDFMVFDQKYNIKNIPQPPSKLTMARIFKFHKESGLPLTTDRMSVRNLNNRKLYPIYESCEQIIAEHEQQKISQVFQNGTPGSGASKPKRRM</sequence>
<gene>
    <name evidence="1" type="ORF">JJB12_24590</name>
</gene>
<dbReference type="EMBL" id="CP067279">
    <property type="protein sequence ID" value="QTI23399.1"/>
    <property type="molecule type" value="Genomic_DNA"/>
</dbReference>
<geneLocation type="plasmid" evidence="1">
    <name>unnamed</name>
</geneLocation>
<keyword evidence="1" id="KW-0614">Plasmid</keyword>
<protein>
    <submittedName>
        <fullName evidence="1">Uncharacterized protein</fullName>
    </submittedName>
</protein>